<feature type="domain" description="Lipoyl-binding" evidence="3">
    <location>
        <begin position="4"/>
        <end position="79"/>
    </location>
</feature>
<dbReference type="PROSITE" id="PS00189">
    <property type="entry name" value="LIPOYL"/>
    <property type="match status" value="1"/>
</dbReference>
<organism evidence="4 5">
    <name type="scientific">Maribacter orientalis</name>
    <dbReference type="NCBI Taxonomy" id="228957"/>
    <lineage>
        <taxon>Bacteria</taxon>
        <taxon>Pseudomonadati</taxon>
        <taxon>Bacteroidota</taxon>
        <taxon>Flavobacteriia</taxon>
        <taxon>Flavobacteriales</taxon>
        <taxon>Flavobacteriaceae</taxon>
        <taxon>Maribacter</taxon>
    </lineage>
</organism>
<dbReference type="STRING" id="228957.SAMN04488008_104367"/>
<dbReference type="PROSITE" id="PS50968">
    <property type="entry name" value="BIOTINYL_LIPOYL"/>
    <property type="match status" value="1"/>
</dbReference>
<evidence type="ECO:0000313" key="4">
    <source>
        <dbReference type="EMBL" id="SEL62533.1"/>
    </source>
</evidence>
<dbReference type="RefSeq" id="WP_091624180.1">
    <property type="nucleotide sequence ID" value="NZ_FNZN01000004.1"/>
</dbReference>
<dbReference type="CDD" id="cd06849">
    <property type="entry name" value="lipoyl_domain"/>
    <property type="match status" value="1"/>
</dbReference>
<accession>A0A1H7RQR3</accession>
<dbReference type="OrthoDB" id="9805770at2"/>
<dbReference type="InterPro" id="IPR000089">
    <property type="entry name" value="Biotin_lipoyl"/>
</dbReference>
<evidence type="ECO:0000313" key="5">
    <source>
        <dbReference type="Proteomes" id="UP000198990"/>
    </source>
</evidence>
<dbReference type="InterPro" id="IPR011053">
    <property type="entry name" value="Single_hybrid_motif"/>
</dbReference>
<proteinExistence type="predicted"/>
<dbReference type="Proteomes" id="UP000198990">
    <property type="component" value="Unassembled WGS sequence"/>
</dbReference>
<gene>
    <name evidence="4" type="ORF">SAMN04488008_104367</name>
</gene>
<comment type="cofactor">
    <cofactor evidence="1">
        <name>(R)-lipoate</name>
        <dbReference type="ChEBI" id="CHEBI:83088"/>
    </cofactor>
</comment>
<dbReference type="InterPro" id="IPR003016">
    <property type="entry name" value="2-oxoA_DH_lipoyl-BS"/>
</dbReference>
<protein>
    <submittedName>
        <fullName evidence="4">Biotin-requiring enzyme</fullName>
    </submittedName>
</protein>
<evidence type="ECO:0000259" key="3">
    <source>
        <dbReference type="PROSITE" id="PS50968"/>
    </source>
</evidence>
<sequence length="81" mass="8840">MTKLKEIVLPEALGEDAESSVVLWYKEIGESFEEGETLVEVQTEKVAFEVPAPFSGTLIEIKVKRGETAKTGAVIAMAEKL</sequence>
<evidence type="ECO:0000256" key="2">
    <source>
        <dbReference type="ARBA" id="ARBA00022823"/>
    </source>
</evidence>
<dbReference type="Pfam" id="PF00364">
    <property type="entry name" value="Biotin_lipoyl"/>
    <property type="match status" value="1"/>
</dbReference>
<dbReference type="SUPFAM" id="SSF51230">
    <property type="entry name" value="Single hybrid motif"/>
    <property type="match status" value="1"/>
</dbReference>
<keyword evidence="2" id="KW-0450">Lipoyl</keyword>
<keyword evidence="5" id="KW-1185">Reference proteome</keyword>
<evidence type="ECO:0000256" key="1">
    <source>
        <dbReference type="ARBA" id="ARBA00001938"/>
    </source>
</evidence>
<dbReference type="Gene3D" id="2.40.50.100">
    <property type="match status" value="1"/>
</dbReference>
<dbReference type="AlphaFoldDB" id="A0A1H7RQR3"/>
<dbReference type="EMBL" id="FNZN01000004">
    <property type="protein sequence ID" value="SEL62533.1"/>
    <property type="molecule type" value="Genomic_DNA"/>
</dbReference>
<name>A0A1H7RQR3_9FLAO</name>
<reference evidence="5" key="1">
    <citation type="submission" date="2016-10" db="EMBL/GenBank/DDBJ databases">
        <authorList>
            <person name="Varghese N."/>
            <person name="Submissions S."/>
        </authorList>
    </citation>
    <scope>NUCLEOTIDE SEQUENCE [LARGE SCALE GENOMIC DNA]</scope>
    <source>
        <strain evidence="5">DSM 16471</strain>
    </source>
</reference>